<proteinExistence type="predicted"/>
<dbReference type="EMBL" id="JAKVTV010000002">
    <property type="protein sequence ID" value="MCH4823054.1"/>
    <property type="molecule type" value="Genomic_DNA"/>
</dbReference>
<dbReference type="AlphaFoldDB" id="A0A9X1V2S5"/>
<name>A0A9X1V2S5_9FLAO</name>
<comment type="caution">
    <text evidence="1">The sequence shown here is derived from an EMBL/GenBank/DDBJ whole genome shotgun (WGS) entry which is preliminary data.</text>
</comment>
<sequence length="170" mass="20569">MSKRAFKKYIKSLKKEELEDQILDLYNRFDEVKTFYNFVFNPNEDKLVREAKFKISKEYFPPNNRKPKTRRSVAQKLIKHFLKLEMEPHALADIMLYNIEVAQTYSKDRDNISEAFQKSIFKSFEQAVNYVIDKGVSDEFIKRIYKIGEEAEEQNWYNSYQFETIKDRFL</sequence>
<dbReference type="InterPro" id="IPR046153">
    <property type="entry name" value="DUF6155"/>
</dbReference>
<protein>
    <submittedName>
        <fullName evidence="1">DUF6155 family protein</fullName>
    </submittedName>
</protein>
<dbReference type="RefSeq" id="WP_240713225.1">
    <property type="nucleotide sequence ID" value="NZ_JAKVTV010000002.1"/>
</dbReference>
<accession>A0A9X1V2S5</accession>
<dbReference type="Pfam" id="PF19652">
    <property type="entry name" value="DUF6155"/>
    <property type="match status" value="1"/>
</dbReference>
<keyword evidence="2" id="KW-1185">Reference proteome</keyword>
<gene>
    <name evidence="1" type="ORF">ML462_07685</name>
</gene>
<dbReference type="Proteomes" id="UP001139226">
    <property type="component" value="Unassembled WGS sequence"/>
</dbReference>
<organism evidence="1 2">
    <name type="scientific">Christiangramia lutea</name>
    <dbReference type="NCBI Taxonomy" id="1607951"/>
    <lineage>
        <taxon>Bacteria</taxon>
        <taxon>Pseudomonadati</taxon>
        <taxon>Bacteroidota</taxon>
        <taxon>Flavobacteriia</taxon>
        <taxon>Flavobacteriales</taxon>
        <taxon>Flavobacteriaceae</taxon>
        <taxon>Christiangramia</taxon>
    </lineage>
</organism>
<reference evidence="1" key="1">
    <citation type="submission" date="2022-03" db="EMBL/GenBank/DDBJ databases">
        <title>Gramella crocea sp. nov., isolated from activated sludge of a seafood processing plant.</title>
        <authorList>
            <person name="Zhang X."/>
        </authorList>
    </citation>
    <scope>NUCLEOTIDE SEQUENCE</scope>
    <source>
        <strain evidence="1">YJ019</strain>
    </source>
</reference>
<evidence type="ECO:0000313" key="1">
    <source>
        <dbReference type="EMBL" id="MCH4823054.1"/>
    </source>
</evidence>
<evidence type="ECO:0000313" key="2">
    <source>
        <dbReference type="Proteomes" id="UP001139226"/>
    </source>
</evidence>